<dbReference type="EMBL" id="UINC01055205">
    <property type="protein sequence ID" value="SVB73812.1"/>
    <property type="molecule type" value="Genomic_DNA"/>
</dbReference>
<proteinExistence type="predicted"/>
<reference evidence="1" key="1">
    <citation type="submission" date="2018-05" db="EMBL/GenBank/DDBJ databases">
        <authorList>
            <person name="Lanie J.A."/>
            <person name="Ng W.-L."/>
            <person name="Kazmierczak K.M."/>
            <person name="Andrzejewski T.M."/>
            <person name="Davidsen T.M."/>
            <person name="Wayne K.J."/>
            <person name="Tettelin H."/>
            <person name="Glass J.I."/>
            <person name="Rusch D."/>
            <person name="Podicherti R."/>
            <person name="Tsui H.-C.T."/>
            <person name="Winkler M.E."/>
        </authorList>
    </citation>
    <scope>NUCLEOTIDE SEQUENCE</scope>
</reference>
<sequence>MANHFKDVEICLSNCETSVYNFDNLG</sequence>
<evidence type="ECO:0000313" key="1">
    <source>
        <dbReference type="EMBL" id="SVB73812.1"/>
    </source>
</evidence>
<dbReference type="AlphaFoldDB" id="A0A382GG32"/>
<organism evidence="1">
    <name type="scientific">marine metagenome</name>
    <dbReference type="NCBI Taxonomy" id="408172"/>
    <lineage>
        <taxon>unclassified sequences</taxon>
        <taxon>metagenomes</taxon>
        <taxon>ecological metagenomes</taxon>
    </lineage>
</organism>
<gene>
    <name evidence="1" type="ORF">METZ01_LOCUS226666</name>
</gene>
<accession>A0A382GG32</accession>
<name>A0A382GG32_9ZZZZ</name>
<protein>
    <submittedName>
        <fullName evidence="1">Uncharacterized protein</fullName>
    </submittedName>
</protein>